<proteinExistence type="predicted"/>
<dbReference type="Pfam" id="PF01323">
    <property type="entry name" value="DSBA"/>
    <property type="match status" value="1"/>
</dbReference>
<protein>
    <submittedName>
        <fullName evidence="2">Thioredoxin-like protein</fullName>
    </submittedName>
</protein>
<organism evidence="2 3">
    <name type="scientific">Byssothecium circinans</name>
    <dbReference type="NCBI Taxonomy" id="147558"/>
    <lineage>
        <taxon>Eukaryota</taxon>
        <taxon>Fungi</taxon>
        <taxon>Dikarya</taxon>
        <taxon>Ascomycota</taxon>
        <taxon>Pezizomycotina</taxon>
        <taxon>Dothideomycetes</taxon>
        <taxon>Pleosporomycetidae</taxon>
        <taxon>Pleosporales</taxon>
        <taxon>Massarineae</taxon>
        <taxon>Massarinaceae</taxon>
        <taxon>Byssothecium</taxon>
    </lineage>
</organism>
<dbReference type="PANTHER" id="PTHR13887:SF52">
    <property type="entry name" value="DSBA-LIKE THIOREDOXIN DOMAIN-CONTAINING PROTEIN"/>
    <property type="match status" value="1"/>
</dbReference>
<reference evidence="2" key="1">
    <citation type="journal article" date="2020" name="Stud. Mycol.">
        <title>101 Dothideomycetes genomes: a test case for predicting lifestyles and emergence of pathogens.</title>
        <authorList>
            <person name="Haridas S."/>
            <person name="Albert R."/>
            <person name="Binder M."/>
            <person name="Bloem J."/>
            <person name="Labutti K."/>
            <person name="Salamov A."/>
            <person name="Andreopoulos B."/>
            <person name="Baker S."/>
            <person name="Barry K."/>
            <person name="Bills G."/>
            <person name="Bluhm B."/>
            <person name="Cannon C."/>
            <person name="Castanera R."/>
            <person name="Culley D."/>
            <person name="Daum C."/>
            <person name="Ezra D."/>
            <person name="Gonzalez J."/>
            <person name="Henrissat B."/>
            <person name="Kuo A."/>
            <person name="Liang C."/>
            <person name="Lipzen A."/>
            <person name="Lutzoni F."/>
            <person name="Magnuson J."/>
            <person name="Mondo S."/>
            <person name="Nolan M."/>
            <person name="Ohm R."/>
            <person name="Pangilinan J."/>
            <person name="Park H.-J."/>
            <person name="Ramirez L."/>
            <person name="Alfaro M."/>
            <person name="Sun H."/>
            <person name="Tritt A."/>
            <person name="Yoshinaga Y."/>
            <person name="Zwiers L.-H."/>
            <person name="Turgeon B."/>
            <person name="Goodwin S."/>
            <person name="Spatafora J."/>
            <person name="Crous P."/>
            <person name="Grigoriev I."/>
        </authorList>
    </citation>
    <scope>NUCLEOTIDE SEQUENCE</scope>
    <source>
        <strain evidence="2">CBS 675.92</strain>
    </source>
</reference>
<feature type="domain" description="DSBA-like thioredoxin" evidence="1">
    <location>
        <begin position="6"/>
        <end position="214"/>
    </location>
</feature>
<name>A0A6A5UMM0_9PLEO</name>
<evidence type="ECO:0000259" key="1">
    <source>
        <dbReference type="Pfam" id="PF01323"/>
    </source>
</evidence>
<sequence length="227" mass="25874">MPHESTITFTLDTICPWTYLGFLRLQKALSQYRSTHPEDPKVVFTLKFAPYQLHPDFSQEGEDRHEWYKNDRYNGDEEKIHMYERYMTALGKAEGVDFDFNGTIANTLHAHRIIYHVQGNRGPEAAQRVVQSLYEQYFSHGKHPSAPETLKTACQVAGLSEEEAERLVGDESEGLVDVKGAIREQTGNGVDSVPYVVFEGRKRDFTLVGAKEVREYVGVMEQVGKEV</sequence>
<accession>A0A6A5UMM0</accession>
<dbReference type="GO" id="GO:0016491">
    <property type="term" value="F:oxidoreductase activity"/>
    <property type="evidence" value="ECO:0007669"/>
    <property type="project" value="InterPro"/>
</dbReference>
<gene>
    <name evidence="2" type="ORF">CC80DRAFT_159210</name>
</gene>
<keyword evidence="3" id="KW-1185">Reference proteome</keyword>
<dbReference type="SUPFAM" id="SSF52833">
    <property type="entry name" value="Thioredoxin-like"/>
    <property type="match status" value="1"/>
</dbReference>
<dbReference type="Proteomes" id="UP000800035">
    <property type="component" value="Unassembled WGS sequence"/>
</dbReference>
<evidence type="ECO:0000313" key="2">
    <source>
        <dbReference type="EMBL" id="KAF1962327.1"/>
    </source>
</evidence>
<dbReference type="PANTHER" id="PTHR13887">
    <property type="entry name" value="GLUTATHIONE S-TRANSFERASE KAPPA"/>
    <property type="match status" value="1"/>
</dbReference>
<dbReference type="OrthoDB" id="1930760at2759"/>
<evidence type="ECO:0000313" key="3">
    <source>
        <dbReference type="Proteomes" id="UP000800035"/>
    </source>
</evidence>
<dbReference type="InterPro" id="IPR001853">
    <property type="entry name" value="DSBA-like_thioredoxin_dom"/>
</dbReference>
<dbReference type="InterPro" id="IPR036249">
    <property type="entry name" value="Thioredoxin-like_sf"/>
</dbReference>
<dbReference type="EMBL" id="ML976979">
    <property type="protein sequence ID" value="KAF1962327.1"/>
    <property type="molecule type" value="Genomic_DNA"/>
</dbReference>
<dbReference type="Gene3D" id="3.40.30.10">
    <property type="entry name" value="Glutaredoxin"/>
    <property type="match status" value="1"/>
</dbReference>
<dbReference type="AlphaFoldDB" id="A0A6A5UMM0"/>